<name>A0A563VKL7_9CYAN</name>
<organism evidence="2 3">
    <name type="scientific">Hyella patelloides LEGE 07179</name>
    <dbReference type="NCBI Taxonomy" id="945734"/>
    <lineage>
        <taxon>Bacteria</taxon>
        <taxon>Bacillati</taxon>
        <taxon>Cyanobacteriota</taxon>
        <taxon>Cyanophyceae</taxon>
        <taxon>Pleurocapsales</taxon>
        <taxon>Hyellaceae</taxon>
        <taxon>Hyella</taxon>
    </lineage>
</organism>
<feature type="signal peptide" evidence="1">
    <location>
        <begin position="1"/>
        <end position="18"/>
    </location>
</feature>
<dbReference type="OrthoDB" id="518002at2"/>
<dbReference type="InterPro" id="IPR011044">
    <property type="entry name" value="Quino_amine_DH_bsu"/>
</dbReference>
<evidence type="ECO:0000313" key="2">
    <source>
        <dbReference type="EMBL" id="VEP12000.1"/>
    </source>
</evidence>
<dbReference type="InterPro" id="IPR014262">
    <property type="entry name" value="HAF_rpt"/>
</dbReference>
<dbReference type="NCBIfam" id="TIGR02913">
    <property type="entry name" value="HAF_rpt"/>
    <property type="match status" value="3"/>
</dbReference>
<evidence type="ECO:0000256" key="1">
    <source>
        <dbReference type="SAM" id="SignalP"/>
    </source>
</evidence>
<keyword evidence="3" id="KW-1185">Reference proteome</keyword>
<protein>
    <submittedName>
        <fullName evidence="2">PEP-CTERM sorting domain-containing protein</fullName>
    </submittedName>
</protein>
<feature type="chain" id="PRO_5022010997" evidence="1">
    <location>
        <begin position="19"/>
        <end position="371"/>
    </location>
</feature>
<proteinExistence type="predicted"/>
<dbReference type="EMBL" id="CAACVJ010000035">
    <property type="protein sequence ID" value="VEP12000.1"/>
    <property type="molecule type" value="Genomic_DNA"/>
</dbReference>
<dbReference type="Proteomes" id="UP000320055">
    <property type="component" value="Unassembled WGS sequence"/>
</dbReference>
<keyword evidence="1" id="KW-0732">Signal</keyword>
<dbReference type="RefSeq" id="WP_144863924.1">
    <property type="nucleotide sequence ID" value="NZ_LR213775.1"/>
</dbReference>
<dbReference type="SUPFAM" id="SSF50969">
    <property type="entry name" value="YVTN repeat-like/Quinoprotein amine dehydrogenase"/>
    <property type="match status" value="1"/>
</dbReference>
<reference evidence="2 3" key="1">
    <citation type="submission" date="2019-01" db="EMBL/GenBank/DDBJ databases">
        <authorList>
            <person name="Brito A."/>
        </authorList>
    </citation>
    <scope>NUCLEOTIDE SEQUENCE [LARGE SCALE GENOMIC DNA]</scope>
    <source>
        <strain evidence="2">1</strain>
    </source>
</reference>
<gene>
    <name evidence="2" type="ORF">H1P_130020</name>
</gene>
<sequence length="371" mass="38730">MRFSFKLLFLSLSTVSLGFVSSGEARKAFFKGLGDIPGGNFDSSAFGVSADGNVVAGKGSSENGGWEALIWNNTDEIIRLGDLGELSGSVYLSYSSAVSADGTIVVGSSGTTKQAFIWNEANGMIGLGDLPGGSSNSNAYDISADGDFVVGSSNSANGWEAFVWNKAAGMVGLEDLPDGDFYSKAHGVSAEGSVVVGQGTSANGREAFIWSKTNGMVGLGDFPGGRFYSEAYDVSADGSVVVGRGTSHKKEKGIPWEGEEAFIWSKANGMVGLGDLPGGHFASIALAVSADGNIVVGKSHSARGWEAFIWDKKNGMRSLKNVLENEHNLDLTGWTLEEPSDISADGLTIVGTGYNPKVKSEAWIARLDSEL</sequence>
<evidence type="ECO:0000313" key="3">
    <source>
        <dbReference type="Proteomes" id="UP000320055"/>
    </source>
</evidence>
<dbReference type="AlphaFoldDB" id="A0A563VKL7"/>
<accession>A0A563VKL7</accession>